<organism evidence="1 2">
    <name type="scientific">Gigaspora margarita</name>
    <dbReference type="NCBI Taxonomy" id="4874"/>
    <lineage>
        <taxon>Eukaryota</taxon>
        <taxon>Fungi</taxon>
        <taxon>Fungi incertae sedis</taxon>
        <taxon>Mucoromycota</taxon>
        <taxon>Glomeromycotina</taxon>
        <taxon>Glomeromycetes</taxon>
        <taxon>Diversisporales</taxon>
        <taxon>Gigasporaceae</taxon>
        <taxon>Gigaspora</taxon>
    </lineage>
</organism>
<keyword evidence="2" id="KW-1185">Reference proteome</keyword>
<reference evidence="1 2" key="1">
    <citation type="submission" date="2021-06" db="EMBL/GenBank/DDBJ databases">
        <authorList>
            <person name="Kallberg Y."/>
            <person name="Tangrot J."/>
            <person name="Rosling A."/>
        </authorList>
    </citation>
    <scope>NUCLEOTIDE SEQUENCE [LARGE SCALE GENOMIC DNA]</scope>
    <source>
        <strain evidence="1 2">120-4 pot B 10/14</strain>
    </source>
</reference>
<protein>
    <submittedName>
        <fullName evidence="1">42322_t:CDS:1</fullName>
    </submittedName>
</protein>
<accession>A0ABN7UEC1</accession>
<proteinExistence type="predicted"/>
<sequence length="40" mass="4633">MLNDIDGSTKRLEEKSKKYVNSENACYLEEEPHKCLKAAF</sequence>
<name>A0ABN7UEC1_GIGMA</name>
<evidence type="ECO:0000313" key="2">
    <source>
        <dbReference type="Proteomes" id="UP000789901"/>
    </source>
</evidence>
<gene>
    <name evidence="1" type="ORF">GMARGA_LOCUS4520</name>
</gene>
<dbReference type="EMBL" id="CAJVQB010001794">
    <property type="protein sequence ID" value="CAG8550236.1"/>
    <property type="molecule type" value="Genomic_DNA"/>
</dbReference>
<evidence type="ECO:0000313" key="1">
    <source>
        <dbReference type="EMBL" id="CAG8550236.1"/>
    </source>
</evidence>
<dbReference type="Proteomes" id="UP000789901">
    <property type="component" value="Unassembled WGS sequence"/>
</dbReference>
<comment type="caution">
    <text evidence="1">The sequence shown here is derived from an EMBL/GenBank/DDBJ whole genome shotgun (WGS) entry which is preliminary data.</text>
</comment>